<comment type="caution">
    <text evidence="2">The sequence shown here is derived from an EMBL/GenBank/DDBJ whole genome shotgun (WGS) entry which is preliminary data.</text>
</comment>
<dbReference type="EMBL" id="CAIO01000055">
    <property type="protein sequence ID" value="CCI21835.1"/>
    <property type="molecule type" value="Genomic_DNA"/>
</dbReference>
<organism evidence="2 3">
    <name type="scientific">Microcystis aeruginosa PCC 9809</name>
    <dbReference type="NCBI Taxonomy" id="1160285"/>
    <lineage>
        <taxon>Bacteria</taxon>
        <taxon>Bacillati</taxon>
        <taxon>Cyanobacteriota</taxon>
        <taxon>Cyanophyceae</taxon>
        <taxon>Oscillatoriophycideae</taxon>
        <taxon>Chroococcales</taxon>
        <taxon>Microcystaceae</taxon>
        <taxon>Microcystis</taxon>
    </lineage>
</organism>
<keyword evidence="1" id="KW-0472">Membrane</keyword>
<feature type="transmembrane region" description="Helical" evidence="1">
    <location>
        <begin position="12"/>
        <end position="30"/>
    </location>
</feature>
<sequence length="86" mass="9872">MLLLNIEDRFFKLLQEIITIIVCWVSLLLLQANGDNSARKYENVSDIQQGVSIGIMIKSKDIDKYLSKINYTSKPLLRQTSGVRKQ</sequence>
<dbReference type="HOGENOM" id="CLU_191441_0_0_3"/>
<keyword evidence="1" id="KW-1133">Transmembrane helix</keyword>
<dbReference type="Proteomes" id="UP000004775">
    <property type="component" value="Unassembled WGS sequence"/>
</dbReference>
<protein>
    <submittedName>
        <fullName evidence="2">Uncharacterized protein</fullName>
    </submittedName>
</protein>
<keyword evidence="1" id="KW-0812">Transmembrane</keyword>
<evidence type="ECO:0000313" key="2">
    <source>
        <dbReference type="EMBL" id="CCI21835.1"/>
    </source>
</evidence>
<evidence type="ECO:0000256" key="1">
    <source>
        <dbReference type="SAM" id="Phobius"/>
    </source>
</evidence>
<reference evidence="2 3" key="1">
    <citation type="submission" date="2012-04" db="EMBL/GenBank/DDBJ databases">
        <authorList>
            <person name="Genoscope - CEA"/>
        </authorList>
    </citation>
    <scope>NUCLEOTIDE SEQUENCE [LARGE SCALE GENOMIC DNA]</scope>
    <source>
        <strain evidence="2 3">9809</strain>
    </source>
</reference>
<accession>I4HIG1</accession>
<dbReference type="AlphaFoldDB" id="I4HIG1"/>
<proteinExistence type="predicted"/>
<gene>
    <name evidence="2" type="ORF">MICAH_1480007</name>
</gene>
<evidence type="ECO:0000313" key="3">
    <source>
        <dbReference type="Proteomes" id="UP000004775"/>
    </source>
</evidence>
<name>I4HIG1_MICAE</name>